<keyword evidence="2" id="KW-0812">Transmembrane</keyword>
<dbReference type="OrthoDB" id="6650354at2"/>
<dbReference type="SUPFAM" id="SSF101756">
    <property type="entry name" value="Hypothetical protein YgiW"/>
    <property type="match status" value="1"/>
</dbReference>
<name>A0A433SAH4_9BURK</name>
<dbReference type="Gene3D" id="2.40.50.200">
    <property type="entry name" value="Bacterial OB-fold"/>
    <property type="match status" value="1"/>
</dbReference>
<accession>A0A433SAH4</accession>
<evidence type="ECO:0000313" key="3">
    <source>
        <dbReference type="EMBL" id="RUS65730.1"/>
    </source>
</evidence>
<keyword evidence="4" id="KW-1185">Reference proteome</keyword>
<sequence>MLKNSVVPSQSGKRVQPGVRKYGFIMALVASLAMLVPAADVMANEVNRVNNVGGFSGPGPDLVTVQQALAMRDDARVSLQGSITRSLGDETYMFVDATGSIEVEIDHRVWRGQQITPQDVVVISGEVDREWNHVSIDVSSVVKP</sequence>
<dbReference type="InterPro" id="IPR005220">
    <property type="entry name" value="CarO-like"/>
</dbReference>
<evidence type="ECO:0000313" key="4">
    <source>
        <dbReference type="Proteomes" id="UP000286947"/>
    </source>
</evidence>
<organism evidence="3 4">
    <name type="scientific">Saezia sanguinis</name>
    <dbReference type="NCBI Taxonomy" id="1965230"/>
    <lineage>
        <taxon>Bacteria</taxon>
        <taxon>Pseudomonadati</taxon>
        <taxon>Pseudomonadota</taxon>
        <taxon>Betaproteobacteria</taxon>
        <taxon>Burkholderiales</taxon>
        <taxon>Saeziaceae</taxon>
        <taxon>Saezia</taxon>
    </lineage>
</organism>
<comment type="caution">
    <text evidence="3">The sequence shown here is derived from an EMBL/GenBank/DDBJ whole genome shotgun (WGS) entry which is preliminary data.</text>
</comment>
<dbReference type="PANTHER" id="PTHR36571:SF1">
    <property type="entry name" value="PROTEIN YGIW"/>
    <property type="match status" value="1"/>
</dbReference>
<dbReference type="RefSeq" id="WP_126980750.1">
    <property type="nucleotide sequence ID" value="NZ_PQSP01000009.1"/>
</dbReference>
<keyword evidence="1" id="KW-0732">Signal</keyword>
<dbReference type="NCBIfam" id="NF033674">
    <property type="entry name" value="stress_OB_fold"/>
    <property type="match status" value="1"/>
</dbReference>
<dbReference type="EMBL" id="PQSP01000009">
    <property type="protein sequence ID" value="RUS65730.1"/>
    <property type="molecule type" value="Genomic_DNA"/>
</dbReference>
<keyword evidence="2" id="KW-1133">Transmembrane helix</keyword>
<reference evidence="3 4" key="1">
    <citation type="submission" date="2018-01" db="EMBL/GenBank/DDBJ databases">
        <title>Saezia sanguinis gen. nov., sp. nov., in the order Burkholderiales isolated from human blood.</title>
        <authorList>
            <person name="Medina-Pascual M.J."/>
            <person name="Valdezate S."/>
            <person name="Monzon S."/>
            <person name="Cuesta I."/>
            <person name="Carrasco G."/>
            <person name="Villalon P."/>
            <person name="Saez-Nieto J.A."/>
        </authorList>
    </citation>
    <scope>NUCLEOTIDE SEQUENCE [LARGE SCALE GENOMIC DNA]</scope>
    <source>
        <strain evidence="3 4">CNM695-12</strain>
    </source>
</reference>
<dbReference type="AlphaFoldDB" id="A0A433SAH4"/>
<feature type="transmembrane region" description="Helical" evidence="2">
    <location>
        <begin position="21"/>
        <end position="39"/>
    </location>
</feature>
<dbReference type="PANTHER" id="PTHR36571">
    <property type="entry name" value="PROTEIN YGIW"/>
    <property type="match status" value="1"/>
</dbReference>
<evidence type="ECO:0000256" key="1">
    <source>
        <dbReference type="ARBA" id="ARBA00022729"/>
    </source>
</evidence>
<dbReference type="Pfam" id="PF04076">
    <property type="entry name" value="BOF"/>
    <property type="match status" value="1"/>
</dbReference>
<dbReference type="Proteomes" id="UP000286947">
    <property type="component" value="Unassembled WGS sequence"/>
</dbReference>
<proteinExistence type="predicted"/>
<keyword evidence="2" id="KW-0472">Membrane</keyword>
<protein>
    <submittedName>
        <fullName evidence="3">Uncharacterized protein</fullName>
    </submittedName>
</protein>
<evidence type="ECO:0000256" key="2">
    <source>
        <dbReference type="SAM" id="Phobius"/>
    </source>
</evidence>
<gene>
    <name evidence="3" type="ORF">CUZ56_02575</name>
</gene>
<dbReference type="InterPro" id="IPR036700">
    <property type="entry name" value="BOBF_sf"/>
</dbReference>